<dbReference type="CDD" id="cd06261">
    <property type="entry name" value="TM_PBP2"/>
    <property type="match status" value="1"/>
</dbReference>
<dbReference type="RefSeq" id="WP_305996677.1">
    <property type="nucleotide sequence ID" value="NZ_JAVALS010000006.1"/>
</dbReference>
<comment type="subcellular location">
    <subcellularLocation>
        <location evidence="1 7">Cell membrane</location>
        <topology evidence="1 7">Multi-pass membrane protein</topology>
    </subcellularLocation>
</comment>
<name>A0ABT9IPX0_9MICC</name>
<evidence type="ECO:0000256" key="6">
    <source>
        <dbReference type="ARBA" id="ARBA00023136"/>
    </source>
</evidence>
<proteinExistence type="inferred from homology"/>
<reference evidence="9 10" key="1">
    <citation type="submission" date="2023-08" db="EMBL/GenBank/DDBJ databases">
        <title>Arthrobacter horti sp. nov., isolated from forest soil.</title>
        <authorList>
            <person name="Park M."/>
        </authorList>
    </citation>
    <scope>NUCLEOTIDE SEQUENCE [LARGE SCALE GENOMIC DNA]</scope>
    <source>
        <strain evidence="9 10">YJM1</strain>
    </source>
</reference>
<feature type="transmembrane region" description="Helical" evidence="7">
    <location>
        <begin position="209"/>
        <end position="228"/>
    </location>
</feature>
<dbReference type="PANTHER" id="PTHR43163">
    <property type="entry name" value="DIPEPTIDE TRANSPORT SYSTEM PERMEASE PROTEIN DPPB-RELATED"/>
    <property type="match status" value="1"/>
</dbReference>
<dbReference type="Pfam" id="PF19300">
    <property type="entry name" value="BPD_transp_1_N"/>
    <property type="match status" value="1"/>
</dbReference>
<keyword evidence="6 7" id="KW-0472">Membrane</keyword>
<feature type="transmembrane region" description="Helical" evidence="7">
    <location>
        <begin position="109"/>
        <end position="130"/>
    </location>
</feature>
<accession>A0ABT9IPX0</accession>
<keyword evidence="2 7" id="KW-0813">Transport</keyword>
<gene>
    <name evidence="9" type="ORF">Q9R02_10715</name>
</gene>
<comment type="caution">
    <text evidence="9">The sequence shown here is derived from an EMBL/GenBank/DDBJ whole genome shotgun (WGS) entry which is preliminary data.</text>
</comment>
<evidence type="ECO:0000313" key="9">
    <source>
        <dbReference type="EMBL" id="MDP5227626.1"/>
    </source>
</evidence>
<dbReference type="EMBL" id="JAVALS010000006">
    <property type="protein sequence ID" value="MDP5227626.1"/>
    <property type="molecule type" value="Genomic_DNA"/>
</dbReference>
<dbReference type="PROSITE" id="PS50928">
    <property type="entry name" value="ABC_TM1"/>
    <property type="match status" value="1"/>
</dbReference>
<dbReference type="InterPro" id="IPR000515">
    <property type="entry name" value="MetI-like"/>
</dbReference>
<dbReference type="InterPro" id="IPR035906">
    <property type="entry name" value="MetI-like_sf"/>
</dbReference>
<dbReference type="Proteomes" id="UP001232725">
    <property type="component" value="Unassembled WGS sequence"/>
</dbReference>
<evidence type="ECO:0000259" key="8">
    <source>
        <dbReference type="PROSITE" id="PS50928"/>
    </source>
</evidence>
<evidence type="ECO:0000256" key="2">
    <source>
        <dbReference type="ARBA" id="ARBA00022448"/>
    </source>
</evidence>
<dbReference type="Pfam" id="PF00528">
    <property type="entry name" value="BPD_transp_1"/>
    <property type="match status" value="1"/>
</dbReference>
<dbReference type="PANTHER" id="PTHR43163:SF6">
    <property type="entry name" value="DIPEPTIDE TRANSPORT SYSTEM PERMEASE PROTEIN DPPB-RELATED"/>
    <property type="match status" value="1"/>
</dbReference>
<dbReference type="InterPro" id="IPR045621">
    <property type="entry name" value="BPD_transp_1_N"/>
</dbReference>
<feature type="transmembrane region" description="Helical" evidence="7">
    <location>
        <begin position="142"/>
        <end position="163"/>
    </location>
</feature>
<keyword evidence="3" id="KW-1003">Cell membrane</keyword>
<feature type="transmembrane region" description="Helical" evidence="7">
    <location>
        <begin position="275"/>
        <end position="298"/>
    </location>
</feature>
<sequence length="345" mass="36707">MANNPKQQTAVFLLRKFATSVVTLVGLTAFVFFMVKLIPGDEARVAAGENATPEQVEAIRKSLGFDQPLPVQFVTFIGRLLHGDLGTSISTHMSVAQGIQQVLPQTIELVVLAVIIVITVVTPLATLAALHRDGRTDYTIKILVVISAGLPTFWLALLLQYGLGTKAEIFPISGRLSRGISVPNRTGSVVLDSLLAGNPMAAWDGFQHLILPAIVLALPFGAQLFRMLRAELVQVLAREHLTVARAKGIPQRQLVTQHVLPNSIGPSITLVGIQFGAMVGAAVLVESVFGLVGIGSYLTNAVAQKDTFAVLGGVLVIGVLVVASNFVVDVLQLIRDPRLRAGQLG</sequence>
<feature type="domain" description="ABC transmembrane type-1" evidence="8">
    <location>
        <begin position="103"/>
        <end position="332"/>
    </location>
</feature>
<evidence type="ECO:0000313" key="10">
    <source>
        <dbReference type="Proteomes" id="UP001232725"/>
    </source>
</evidence>
<feature type="transmembrane region" description="Helical" evidence="7">
    <location>
        <begin position="12"/>
        <end position="35"/>
    </location>
</feature>
<keyword evidence="4 7" id="KW-0812">Transmembrane</keyword>
<keyword evidence="10" id="KW-1185">Reference proteome</keyword>
<dbReference type="SUPFAM" id="SSF161098">
    <property type="entry name" value="MetI-like"/>
    <property type="match status" value="1"/>
</dbReference>
<evidence type="ECO:0000256" key="3">
    <source>
        <dbReference type="ARBA" id="ARBA00022475"/>
    </source>
</evidence>
<feature type="transmembrane region" description="Helical" evidence="7">
    <location>
        <begin position="310"/>
        <end position="331"/>
    </location>
</feature>
<organism evidence="9 10">
    <name type="scientific">Arthrobacter horti</name>
    <dbReference type="NCBI Taxonomy" id="3068273"/>
    <lineage>
        <taxon>Bacteria</taxon>
        <taxon>Bacillati</taxon>
        <taxon>Actinomycetota</taxon>
        <taxon>Actinomycetes</taxon>
        <taxon>Micrococcales</taxon>
        <taxon>Micrococcaceae</taxon>
        <taxon>Arthrobacter</taxon>
    </lineage>
</organism>
<keyword evidence="5 7" id="KW-1133">Transmembrane helix</keyword>
<evidence type="ECO:0000256" key="4">
    <source>
        <dbReference type="ARBA" id="ARBA00022692"/>
    </source>
</evidence>
<evidence type="ECO:0000256" key="1">
    <source>
        <dbReference type="ARBA" id="ARBA00004651"/>
    </source>
</evidence>
<protein>
    <submittedName>
        <fullName evidence="9">ABC transporter permease</fullName>
    </submittedName>
</protein>
<evidence type="ECO:0000256" key="7">
    <source>
        <dbReference type="RuleBase" id="RU363032"/>
    </source>
</evidence>
<evidence type="ECO:0000256" key="5">
    <source>
        <dbReference type="ARBA" id="ARBA00022989"/>
    </source>
</evidence>
<dbReference type="Gene3D" id="1.10.3720.10">
    <property type="entry name" value="MetI-like"/>
    <property type="match status" value="1"/>
</dbReference>
<comment type="similarity">
    <text evidence="7">Belongs to the binding-protein-dependent transport system permease family.</text>
</comment>